<gene>
    <name evidence="4" type="ORF">E1284_35520</name>
</gene>
<feature type="compositionally biased region" description="Basic residues" evidence="2">
    <location>
        <begin position="56"/>
        <end position="67"/>
    </location>
</feature>
<evidence type="ECO:0000256" key="2">
    <source>
        <dbReference type="SAM" id="MobiDB-lite"/>
    </source>
</evidence>
<keyword evidence="1" id="KW-0808">Transferase</keyword>
<organism evidence="4 5">
    <name type="scientific">Actinomadura bangladeshensis</name>
    <dbReference type="NCBI Taxonomy" id="453573"/>
    <lineage>
        <taxon>Bacteria</taxon>
        <taxon>Bacillati</taxon>
        <taxon>Actinomycetota</taxon>
        <taxon>Actinomycetes</taxon>
        <taxon>Streptosporangiales</taxon>
        <taxon>Thermomonosporaceae</taxon>
        <taxon>Actinomadura</taxon>
    </lineage>
</organism>
<evidence type="ECO:0000259" key="3">
    <source>
        <dbReference type="Pfam" id="PF13581"/>
    </source>
</evidence>
<comment type="caution">
    <text evidence="4">The sequence shown here is derived from an EMBL/GenBank/DDBJ whole genome shotgun (WGS) entry which is preliminary data.</text>
</comment>
<proteinExistence type="predicted"/>
<keyword evidence="1" id="KW-0418">Kinase</keyword>
<evidence type="ECO:0000313" key="4">
    <source>
        <dbReference type="EMBL" id="TDC05378.1"/>
    </source>
</evidence>
<evidence type="ECO:0000313" key="5">
    <source>
        <dbReference type="Proteomes" id="UP000295431"/>
    </source>
</evidence>
<keyword evidence="5" id="KW-1185">Reference proteome</keyword>
<dbReference type="Proteomes" id="UP000295431">
    <property type="component" value="Unassembled WGS sequence"/>
</dbReference>
<reference evidence="4 5" key="1">
    <citation type="submission" date="2019-03" db="EMBL/GenBank/DDBJ databases">
        <title>Draft genome sequences of novel Actinobacteria.</title>
        <authorList>
            <person name="Sahin N."/>
            <person name="Ay H."/>
            <person name="Saygin H."/>
        </authorList>
    </citation>
    <scope>NUCLEOTIDE SEQUENCE [LARGE SCALE GENOMIC DNA]</scope>
    <source>
        <strain evidence="4 5">DSM 45347</strain>
    </source>
</reference>
<feature type="compositionally biased region" description="Basic residues" evidence="2">
    <location>
        <begin position="23"/>
        <end position="32"/>
    </location>
</feature>
<evidence type="ECO:0000256" key="1">
    <source>
        <dbReference type="ARBA" id="ARBA00022527"/>
    </source>
</evidence>
<dbReference type="GO" id="GO:0004674">
    <property type="term" value="F:protein serine/threonine kinase activity"/>
    <property type="evidence" value="ECO:0007669"/>
    <property type="project" value="UniProtKB-KW"/>
</dbReference>
<dbReference type="CDD" id="cd16936">
    <property type="entry name" value="HATPase_RsbW-like"/>
    <property type="match status" value="1"/>
</dbReference>
<keyword evidence="1" id="KW-0723">Serine/threonine-protein kinase</keyword>
<dbReference type="PANTHER" id="PTHR35526:SF3">
    <property type="entry name" value="ANTI-SIGMA-F FACTOR RSBW"/>
    <property type="match status" value="1"/>
</dbReference>
<feature type="region of interest" description="Disordered" evidence="2">
    <location>
        <begin position="1"/>
        <end position="81"/>
    </location>
</feature>
<protein>
    <recommendedName>
        <fullName evidence="3">Histidine kinase/HSP90-like ATPase domain-containing protein</fullName>
    </recommendedName>
</protein>
<dbReference type="Pfam" id="PF13581">
    <property type="entry name" value="HATPase_c_2"/>
    <property type="match status" value="1"/>
</dbReference>
<feature type="domain" description="Histidine kinase/HSP90-like ATPase" evidence="3">
    <location>
        <begin position="159"/>
        <end position="281"/>
    </location>
</feature>
<feature type="compositionally biased region" description="Low complexity" evidence="2">
    <location>
        <begin position="319"/>
        <end position="332"/>
    </location>
</feature>
<name>A0A4R4N8W2_9ACTN</name>
<dbReference type="OrthoDB" id="3477927at2"/>
<dbReference type="SUPFAM" id="SSF55874">
    <property type="entry name" value="ATPase domain of HSP90 chaperone/DNA topoisomerase II/histidine kinase"/>
    <property type="match status" value="1"/>
</dbReference>
<dbReference type="InterPro" id="IPR050267">
    <property type="entry name" value="Anti-sigma-factor_SerPK"/>
</dbReference>
<feature type="region of interest" description="Disordered" evidence="2">
    <location>
        <begin position="313"/>
        <end position="332"/>
    </location>
</feature>
<dbReference type="InterPro" id="IPR003594">
    <property type="entry name" value="HATPase_dom"/>
</dbReference>
<dbReference type="EMBL" id="SMJW01000305">
    <property type="protein sequence ID" value="TDC05378.1"/>
    <property type="molecule type" value="Genomic_DNA"/>
</dbReference>
<dbReference type="InterPro" id="IPR036890">
    <property type="entry name" value="HATPase_C_sf"/>
</dbReference>
<accession>A0A4R4N8W2</accession>
<dbReference type="PANTHER" id="PTHR35526">
    <property type="entry name" value="ANTI-SIGMA-F FACTOR RSBW-RELATED"/>
    <property type="match status" value="1"/>
</dbReference>
<sequence>MGPRPNPNPSAHETGALDDTRRGPRPGRHRTRQPFPPRHDLVRRFHGKLLGPDPRRGRRPTDRRHHTRGPESPTRLRAAEPLTHPPAAIAVVPSDAPEIHRACAVPGTGCAVPVRSPDLPRPRQLPPSLCPTAPEQERTMLTGAPADIPAGGACAFQLPGDLSAASHARSLVAATMRQLGFNPDPIEDARLAVSELATNALTHASSTTRPELWIWARTRPTPQLVVSVFDAHRGAWPTIRGTDLLDEHGKGLTIVAALATDTGTHRTRSRLTASPGKCVWFTLALPAPWSATTSVIAPIAAADRLTAALRSRGVPPPVAATTAASPSSPQER</sequence>
<dbReference type="AlphaFoldDB" id="A0A4R4N8W2"/>
<dbReference type="Gene3D" id="3.30.565.10">
    <property type="entry name" value="Histidine kinase-like ATPase, C-terminal domain"/>
    <property type="match status" value="1"/>
</dbReference>